<organism evidence="2 3">
    <name type="scientific">Mycobacterium paraffinicum</name>
    <dbReference type="NCBI Taxonomy" id="53378"/>
    <lineage>
        <taxon>Bacteria</taxon>
        <taxon>Bacillati</taxon>
        <taxon>Actinomycetota</taxon>
        <taxon>Actinomycetes</taxon>
        <taxon>Mycobacteriales</taxon>
        <taxon>Mycobacteriaceae</taxon>
        <taxon>Mycobacterium</taxon>
    </lineage>
</organism>
<sequence>MATLDEFSQIVSGIYSAVITPERWDVTMADIGRAFDGASAALVVTDGATRSIKHAHMPADAAKSYAEHFAAIDHVLSAVQSGPVGVVRPGAELMWPYERCEFATDWARPNGFEDGMFIRLDASPSAKSLALATPKRSKRFDTGEHVAFAQLLVPHLKQALRMQRQVSDLTHRSSDLAWVSETAKQAIVIVASGSRVIYTNPAAEQVLRSDDGLRILRGRLEAATRHADTRLQEGIATALKPRGPDIWVGSFVCARPSGLRPYIIHVVPIDHSTAAHPRYGRVIVVIIDPEREPEPPAMLLRRLYGLTTSEAKVALMVVRAEGLKPIADELSVSLTTVKTHLRHVFEKTGTHRQAELVRLLLTLDPCTGE</sequence>
<dbReference type="RefSeq" id="WP_073877088.1">
    <property type="nucleotide sequence ID" value="NZ_MPNT01000017.1"/>
</dbReference>
<dbReference type="GO" id="GO:0003677">
    <property type="term" value="F:DNA binding"/>
    <property type="evidence" value="ECO:0007669"/>
    <property type="project" value="InterPro"/>
</dbReference>
<name>A0A1Q4HRK9_9MYCO</name>
<feature type="domain" description="HTH luxR-type" evidence="1">
    <location>
        <begin position="299"/>
        <end position="364"/>
    </location>
</feature>
<accession>A0A1Q4HRK9</accession>
<comment type="caution">
    <text evidence="2">The sequence shown here is derived from an EMBL/GenBank/DDBJ whole genome shotgun (WGS) entry which is preliminary data.</text>
</comment>
<evidence type="ECO:0000313" key="2">
    <source>
        <dbReference type="EMBL" id="OJZ71639.1"/>
    </source>
</evidence>
<dbReference type="SMART" id="SM00421">
    <property type="entry name" value="HTH_LUXR"/>
    <property type="match status" value="1"/>
</dbReference>
<dbReference type="SUPFAM" id="SSF46894">
    <property type="entry name" value="C-terminal effector domain of the bipartite response regulators"/>
    <property type="match status" value="1"/>
</dbReference>
<dbReference type="Gene3D" id="1.10.10.10">
    <property type="entry name" value="Winged helix-like DNA-binding domain superfamily/Winged helix DNA-binding domain"/>
    <property type="match status" value="1"/>
</dbReference>
<dbReference type="CDD" id="cd06170">
    <property type="entry name" value="LuxR_C_like"/>
    <property type="match status" value="1"/>
</dbReference>
<proteinExistence type="predicted"/>
<evidence type="ECO:0000259" key="1">
    <source>
        <dbReference type="PROSITE" id="PS50043"/>
    </source>
</evidence>
<dbReference type="Proteomes" id="UP000186438">
    <property type="component" value="Unassembled WGS sequence"/>
</dbReference>
<evidence type="ECO:0000313" key="3">
    <source>
        <dbReference type="Proteomes" id="UP000186438"/>
    </source>
</evidence>
<dbReference type="PROSITE" id="PS50043">
    <property type="entry name" value="HTH_LUXR_2"/>
    <property type="match status" value="1"/>
</dbReference>
<dbReference type="EMBL" id="MPNT01000017">
    <property type="protein sequence ID" value="OJZ71639.1"/>
    <property type="molecule type" value="Genomic_DNA"/>
</dbReference>
<dbReference type="InterPro" id="IPR016032">
    <property type="entry name" value="Sig_transdc_resp-reg_C-effctor"/>
</dbReference>
<dbReference type="AlphaFoldDB" id="A0A1Q4HRK9"/>
<dbReference type="OrthoDB" id="4457864at2"/>
<dbReference type="STRING" id="53378.BRW65_18135"/>
<gene>
    <name evidence="2" type="ORF">BRW65_18135</name>
</gene>
<dbReference type="Pfam" id="PF00196">
    <property type="entry name" value="GerE"/>
    <property type="match status" value="1"/>
</dbReference>
<dbReference type="InterPro" id="IPR000792">
    <property type="entry name" value="Tscrpt_reg_LuxR_C"/>
</dbReference>
<dbReference type="GO" id="GO:0006355">
    <property type="term" value="P:regulation of DNA-templated transcription"/>
    <property type="evidence" value="ECO:0007669"/>
    <property type="project" value="InterPro"/>
</dbReference>
<dbReference type="InterPro" id="IPR036388">
    <property type="entry name" value="WH-like_DNA-bd_sf"/>
</dbReference>
<keyword evidence="3" id="KW-1185">Reference proteome</keyword>
<protein>
    <submittedName>
        <fullName evidence="2">Helix-turn-helix transcriptional regulator</fullName>
    </submittedName>
</protein>
<reference evidence="2 3" key="1">
    <citation type="submission" date="2016-11" db="EMBL/GenBank/DDBJ databases">
        <title>Genome sequences of unsequenced Mycobacteria.</title>
        <authorList>
            <person name="Greninger A.L."/>
            <person name="Fang F."/>
            <person name="Jerome K.R."/>
        </authorList>
    </citation>
    <scope>NUCLEOTIDE SEQUENCE [LARGE SCALE GENOMIC DNA]</scope>
    <source>
        <strain evidence="2 3">M11</strain>
    </source>
</reference>